<evidence type="ECO:0000256" key="2">
    <source>
        <dbReference type="ARBA" id="ARBA00022723"/>
    </source>
</evidence>
<comment type="caution">
    <text evidence="6">The sequence shown here is derived from an EMBL/GenBank/DDBJ whole genome shotgun (WGS) entry which is preliminary data.</text>
</comment>
<protein>
    <submittedName>
        <fullName evidence="6">Molybdopterin-dependent oxidoreductase</fullName>
    </submittedName>
</protein>
<dbReference type="Gene3D" id="2.40.40.20">
    <property type="match status" value="1"/>
</dbReference>
<dbReference type="SUPFAM" id="SSF50692">
    <property type="entry name" value="ADC-like"/>
    <property type="match status" value="1"/>
</dbReference>
<evidence type="ECO:0000313" key="6">
    <source>
        <dbReference type="EMBL" id="MFC6035626.1"/>
    </source>
</evidence>
<gene>
    <name evidence="6" type="ORF">ACFMB1_08740</name>
</gene>
<evidence type="ECO:0000256" key="3">
    <source>
        <dbReference type="ARBA" id="ARBA00023004"/>
    </source>
</evidence>
<dbReference type="SMART" id="SM00926">
    <property type="entry name" value="Molybdop_Fe4S4"/>
    <property type="match status" value="1"/>
</dbReference>
<dbReference type="PANTHER" id="PTHR43742">
    <property type="entry name" value="TRIMETHYLAMINE-N-OXIDE REDUCTASE"/>
    <property type="match status" value="1"/>
</dbReference>
<dbReference type="InterPro" id="IPR006657">
    <property type="entry name" value="MoPterin_dinucl-bd_dom"/>
</dbReference>
<dbReference type="InterPro" id="IPR006656">
    <property type="entry name" value="Mopterin_OxRdtase"/>
</dbReference>
<dbReference type="RefSeq" id="WP_379878939.1">
    <property type="nucleotide sequence ID" value="NZ_JBHPON010000001.1"/>
</dbReference>
<reference evidence="6 7" key="1">
    <citation type="submission" date="2024-09" db="EMBL/GenBank/DDBJ databases">
        <authorList>
            <person name="Zhang Z.-H."/>
        </authorList>
    </citation>
    <scope>NUCLEOTIDE SEQUENCE [LARGE SCALE GENOMIC DNA]</scope>
    <source>
        <strain evidence="6 7">HHTR114</strain>
    </source>
</reference>
<dbReference type="Gene3D" id="3.40.50.740">
    <property type="match status" value="1"/>
</dbReference>
<evidence type="ECO:0000256" key="1">
    <source>
        <dbReference type="ARBA" id="ARBA00010312"/>
    </source>
</evidence>
<dbReference type="Pfam" id="PF00384">
    <property type="entry name" value="Molybdopterin"/>
    <property type="match status" value="1"/>
</dbReference>
<dbReference type="InterPro" id="IPR009010">
    <property type="entry name" value="Asp_de-COase-like_dom_sf"/>
</dbReference>
<accession>A0ABW1KU25</accession>
<dbReference type="Gene3D" id="2.20.25.90">
    <property type="entry name" value="ADC-like domains"/>
    <property type="match status" value="1"/>
</dbReference>
<keyword evidence="4" id="KW-0411">Iron-sulfur</keyword>
<evidence type="ECO:0000259" key="5">
    <source>
        <dbReference type="PROSITE" id="PS51669"/>
    </source>
</evidence>
<dbReference type="Pfam" id="PF04879">
    <property type="entry name" value="Molybdop_Fe4S4"/>
    <property type="match status" value="1"/>
</dbReference>
<name>A0ABW1KU25_9PROT</name>
<keyword evidence="2" id="KW-0479">Metal-binding</keyword>
<proteinExistence type="inferred from homology"/>
<dbReference type="InterPro" id="IPR050612">
    <property type="entry name" value="Prok_Mopterin_Oxidored"/>
</dbReference>
<keyword evidence="3" id="KW-0408">Iron</keyword>
<comment type="similarity">
    <text evidence="1">Belongs to the prokaryotic molybdopterin-containing oxidoreductase family.</text>
</comment>
<organism evidence="6 7">
    <name type="scientific">Hyphococcus aureus</name>
    <dbReference type="NCBI Taxonomy" id="2666033"/>
    <lineage>
        <taxon>Bacteria</taxon>
        <taxon>Pseudomonadati</taxon>
        <taxon>Pseudomonadota</taxon>
        <taxon>Alphaproteobacteria</taxon>
        <taxon>Parvularculales</taxon>
        <taxon>Parvularculaceae</taxon>
        <taxon>Hyphococcus</taxon>
    </lineage>
</organism>
<dbReference type="PROSITE" id="PS51669">
    <property type="entry name" value="4FE4S_MOW_BIS_MGD"/>
    <property type="match status" value="1"/>
</dbReference>
<feature type="domain" description="4Fe-4S Mo/W bis-MGD-type" evidence="5">
    <location>
        <begin position="15"/>
        <end position="71"/>
    </location>
</feature>
<dbReference type="Pfam" id="PF01568">
    <property type="entry name" value="Molydop_binding"/>
    <property type="match status" value="1"/>
</dbReference>
<evidence type="ECO:0000313" key="7">
    <source>
        <dbReference type="Proteomes" id="UP001596116"/>
    </source>
</evidence>
<dbReference type="EMBL" id="JBHPON010000001">
    <property type="protein sequence ID" value="MFC6035626.1"/>
    <property type="molecule type" value="Genomic_DNA"/>
</dbReference>
<dbReference type="Proteomes" id="UP001596116">
    <property type="component" value="Unassembled WGS sequence"/>
</dbReference>
<sequence length="711" mass="78076">MPETNSSSPPKTGDLEEKITYCSICEQVCGLKVTTKGDQIVRIEPDKENPYSWEDFCIKAATSDELRTHPARLLSPMKRVGDRYVAVSYEDAIGEIADAFRRIMDEDGPDAIGSYTGNPNGFCFTNSVFHNAFMDALGSHNRFWVGSVDQNAVHYVGEEMYGSAWTALIPDVDDCKCFLLIGSNPAISAMNWVGAVPRGWKRMLEAMSNGAELIVIDPRKTETAQKADLHLSPLPEMDWAFLLGVLRVIFDRGWVNEKDCAEAVGVDEIKRIAQAVNLEDLSARCDIPVRDMEVVAEKFARAETATCLARTGSAMGRNGVLTEWLTHVLNLVTGRTDRPGGRILSQGVANVMDLGANVFVQSRTPSRVRGYAPVAGAHAVAEIPDEIETPGKGRLRGFIINGGNPVVGGPDGDRLDAALSKLECLVAVDLMQRESHRHAHWLIPGVHFLEREEIHVLIGCMHDVPFVQGASAVVSKPSGVRHEWEFYKRLAEALGVTLFSGVFAPDPTAVEEALLGMGGRMTREKIKAHPHGVIFGERQIGNLRKSLYTPDKKIHACPPDLAALLKSRLAEPASRSDIAQFPYQLITRRRLQMMNSWLTESSGTRIRKDVGSAIEINTGDATRENLQNGDLVSVQSSIRAIEAVVHVSSDVRPGVAVMEHGWGSRTFDPVTGAVLSERGKNRNRLVSGEDLDPLTRVPRFNGVPVRIERRP</sequence>
<dbReference type="SUPFAM" id="SSF53706">
    <property type="entry name" value="Formate dehydrogenase/DMSO reductase, domains 1-3"/>
    <property type="match status" value="1"/>
</dbReference>
<dbReference type="PANTHER" id="PTHR43742:SF2">
    <property type="entry name" value="ASSIMILATORY NITRATE REDUCTASE CATALYTIC SUBUNIT"/>
    <property type="match status" value="1"/>
</dbReference>
<evidence type="ECO:0000256" key="4">
    <source>
        <dbReference type="ARBA" id="ARBA00023014"/>
    </source>
</evidence>
<dbReference type="Gene3D" id="3.40.228.10">
    <property type="entry name" value="Dimethylsulfoxide Reductase, domain 2"/>
    <property type="match status" value="1"/>
</dbReference>
<keyword evidence="7" id="KW-1185">Reference proteome</keyword>
<dbReference type="InterPro" id="IPR006963">
    <property type="entry name" value="Mopterin_OxRdtase_4Fe-4S_dom"/>
</dbReference>